<organism evidence="4 5">
    <name type="scientific">Actinocorallia herbida</name>
    <dbReference type="NCBI Taxonomy" id="58109"/>
    <lineage>
        <taxon>Bacteria</taxon>
        <taxon>Bacillati</taxon>
        <taxon>Actinomycetota</taxon>
        <taxon>Actinomycetes</taxon>
        <taxon>Streptosporangiales</taxon>
        <taxon>Thermomonosporaceae</taxon>
        <taxon>Actinocorallia</taxon>
    </lineage>
</organism>
<evidence type="ECO:0000256" key="2">
    <source>
        <dbReference type="SAM" id="Phobius"/>
    </source>
</evidence>
<dbReference type="EMBL" id="RJKE01000001">
    <property type="protein sequence ID" value="ROO89592.1"/>
    <property type="molecule type" value="Genomic_DNA"/>
</dbReference>
<feature type="compositionally biased region" description="Polar residues" evidence="1">
    <location>
        <begin position="132"/>
        <end position="143"/>
    </location>
</feature>
<feature type="compositionally biased region" description="Polar residues" evidence="1">
    <location>
        <begin position="26"/>
        <end position="47"/>
    </location>
</feature>
<evidence type="ECO:0000256" key="1">
    <source>
        <dbReference type="SAM" id="MobiDB-lite"/>
    </source>
</evidence>
<evidence type="ECO:0000313" key="5">
    <source>
        <dbReference type="Proteomes" id="UP000272400"/>
    </source>
</evidence>
<dbReference type="RefSeq" id="WP_123668660.1">
    <property type="nucleotide sequence ID" value="NZ_RJKE01000001.1"/>
</dbReference>
<evidence type="ECO:0000313" key="4">
    <source>
        <dbReference type="EMBL" id="ROO89592.1"/>
    </source>
</evidence>
<feature type="region of interest" description="Disordered" evidence="1">
    <location>
        <begin position="122"/>
        <end position="177"/>
    </location>
</feature>
<evidence type="ECO:0000259" key="3">
    <source>
        <dbReference type="Pfam" id="PF10708"/>
    </source>
</evidence>
<gene>
    <name evidence="4" type="ORF">EDD29_7291</name>
</gene>
<reference evidence="4 5" key="1">
    <citation type="submission" date="2018-11" db="EMBL/GenBank/DDBJ databases">
        <title>Sequencing the genomes of 1000 actinobacteria strains.</title>
        <authorList>
            <person name="Klenk H.-P."/>
        </authorList>
    </citation>
    <scope>NUCLEOTIDE SEQUENCE [LARGE SCALE GENOMIC DNA]</scope>
    <source>
        <strain evidence="4 5">DSM 44254</strain>
    </source>
</reference>
<dbReference type="InterPro" id="IPR018929">
    <property type="entry name" value="DUF2510"/>
</dbReference>
<keyword evidence="2" id="KW-0472">Membrane</keyword>
<dbReference type="OrthoDB" id="5065474at2"/>
<keyword evidence="5" id="KW-1185">Reference proteome</keyword>
<keyword evidence="2" id="KW-1133">Transmembrane helix</keyword>
<dbReference type="Pfam" id="PF10708">
    <property type="entry name" value="DUF2510"/>
    <property type="match status" value="1"/>
</dbReference>
<name>A0A3N1D7T9_9ACTN</name>
<dbReference type="Proteomes" id="UP000272400">
    <property type="component" value="Unassembled WGS sequence"/>
</dbReference>
<feature type="transmembrane region" description="Helical" evidence="2">
    <location>
        <begin position="95"/>
        <end position="119"/>
    </location>
</feature>
<keyword evidence="2" id="KW-0812">Transmembrane</keyword>
<feature type="region of interest" description="Disordered" evidence="1">
    <location>
        <begin position="1"/>
        <end position="88"/>
    </location>
</feature>
<dbReference type="AlphaFoldDB" id="A0A3N1D7T9"/>
<comment type="caution">
    <text evidence="4">The sequence shown here is derived from an EMBL/GenBank/DDBJ whole genome shotgun (WGS) entry which is preliminary data.</text>
</comment>
<accession>A0A3N1D7T9</accession>
<protein>
    <submittedName>
        <fullName evidence="4">Uncharacterized protein DUF2510</fullName>
    </submittedName>
</protein>
<sequence>MNGQTPPGWYPDPYGNPGLQRWFDGTQWTQATQPTGPSAPSSWQPQAGGTPPPWQPQAGGTPQPWQPPSGGPGTPAPWGAGQPVPGPPRQNNRGLLMILGGAGVLVVVIALVAVLISVLSDDDPEPPVVLPTPTSQGSKSPVTGTIDDSDSGLSWPKLGGDWTEPADPEGDDSHGLHTGQTAIAQKAYDGVGDYYASVYGGVLPESVTYAGGAGADLEAPAKAWFEMIEPDFYPEHETTETASRVSSVSGKKAWYYEAVLKFPQAADKKWNFTTERVIIVLVDRPGSRPAGVYLSLPDSFANQSDVDTIISGLKSAS</sequence>
<feature type="domain" description="DUF2510" evidence="3">
    <location>
        <begin position="7"/>
        <end position="40"/>
    </location>
</feature>
<proteinExistence type="predicted"/>